<dbReference type="Gene3D" id="1.10.357.10">
    <property type="entry name" value="Tetracycline Repressor, domain 2"/>
    <property type="match status" value="1"/>
</dbReference>
<keyword evidence="1 2" id="KW-0238">DNA-binding</keyword>
<dbReference type="InterPro" id="IPR050109">
    <property type="entry name" value="HTH-type_TetR-like_transc_reg"/>
</dbReference>
<feature type="domain" description="HTH tetR-type" evidence="3">
    <location>
        <begin position="12"/>
        <end position="72"/>
    </location>
</feature>
<evidence type="ECO:0000259" key="3">
    <source>
        <dbReference type="PROSITE" id="PS50977"/>
    </source>
</evidence>
<dbReference type="SUPFAM" id="SSF46689">
    <property type="entry name" value="Homeodomain-like"/>
    <property type="match status" value="1"/>
</dbReference>
<comment type="caution">
    <text evidence="4">The sequence shown here is derived from an EMBL/GenBank/DDBJ whole genome shotgun (WGS) entry which is preliminary data.</text>
</comment>
<dbReference type="Pfam" id="PF17931">
    <property type="entry name" value="TetR_C_23"/>
    <property type="match status" value="1"/>
</dbReference>
<dbReference type="InterPro" id="IPR009057">
    <property type="entry name" value="Homeodomain-like_sf"/>
</dbReference>
<dbReference type="InterPro" id="IPR001647">
    <property type="entry name" value="HTH_TetR"/>
</dbReference>
<dbReference type="InterPro" id="IPR036271">
    <property type="entry name" value="Tet_transcr_reg_TetR-rel_C_sf"/>
</dbReference>
<evidence type="ECO:0000256" key="1">
    <source>
        <dbReference type="ARBA" id="ARBA00023125"/>
    </source>
</evidence>
<dbReference type="PRINTS" id="PR00455">
    <property type="entry name" value="HTHTETR"/>
</dbReference>
<evidence type="ECO:0000256" key="2">
    <source>
        <dbReference type="PROSITE-ProRule" id="PRU00335"/>
    </source>
</evidence>
<organism evidence="4 5">
    <name type="scientific">Microbacterium croceum</name>
    <dbReference type="NCBI Taxonomy" id="2851645"/>
    <lineage>
        <taxon>Bacteria</taxon>
        <taxon>Bacillati</taxon>
        <taxon>Actinomycetota</taxon>
        <taxon>Actinomycetes</taxon>
        <taxon>Micrococcales</taxon>
        <taxon>Microbacteriaceae</taxon>
        <taxon>Microbacterium</taxon>
    </lineage>
</organism>
<proteinExistence type="predicted"/>
<dbReference type="PANTHER" id="PTHR30055:SF146">
    <property type="entry name" value="HTH-TYPE TRANSCRIPTIONAL DUAL REGULATOR CECR"/>
    <property type="match status" value="1"/>
</dbReference>
<sequence length="224" mass="24987">MFENDAPESKSARTRARISAAAIDSFIERGYADTTMRLIAEKAEVSVSNAYYYFPSKNHLVQDLYVRVQREHADAAHRLLAEQRGLVDRLRVVFETGLSALVPYQRSAPGFLTAMIAPDSPINPLSAESEPARDMTVGLFREAVDGAQHRLPADVADLLPEALFVSYLALVLRWTYDGSRDQEKTSRMLDAGLRLLAIALPFVRMPGVHATTRELLRLVTEVRS</sequence>
<feature type="DNA-binding region" description="H-T-H motif" evidence="2">
    <location>
        <begin position="35"/>
        <end position="54"/>
    </location>
</feature>
<evidence type="ECO:0000313" key="5">
    <source>
        <dbReference type="Proteomes" id="UP001300096"/>
    </source>
</evidence>
<evidence type="ECO:0000313" key="4">
    <source>
        <dbReference type="EMBL" id="MCK2036891.1"/>
    </source>
</evidence>
<dbReference type="PROSITE" id="PS50977">
    <property type="entry name" value="HTH_TETR_2"/>
    <property type="match status" value="1"/>
</dbReference>
<keyword evidence="5" id="KW-1185">Reference proteome</keyword>
<gene>
    <name evidence="4" type="ORF">KZC51_12185</name>
</gene>
<protein>
    <submittedName>
        <fullName evidence="4">TetR family transcriptional regulator</fullName>
    </submittedName>
</protein>
<dbReference type="Pfam" id="PF00440">
    <property type="entry name" value="TetR_N"/>
    <property type="match status" value="1"/>
</dbReference>
<dbReference type="SUPFAM" id="SSF48498">
    <property type="entry name" value="Tetracyclin repressor-like, C-terminal domain"/>
    <property type="match status" value="1"/>
</dbReference>
<accession>A0ABT0FFP6</accession>
<dbReference type="RefSeq" id="WP_247630222.1">
    <property type="nucleotide sequence ID" value="NZ_JAHWXN010000001.1"/>
</dbReference>
<dbReference type="EMBL" id="JAHWXN010000001">
    <property type="protein sequence ID" value="MCK2036891.1"/>
    <property type="molecule type" value="Genomic_DNA"/>
</dbReference>
<dbReference type="PANTHER" id="PTHR30055">
    <property type="entry name" value="HTH-TYPE TRANSCRIPTIONAL REGULATOR RUTR"/>
    <property type="match status" value="1"/>
</dbReference>
<dbReference type="Proteomes" id="UP001300096">
    <property type="component" value="Unassembled WGS sequence"/>
</dbReference>
<dbReference type="InterPro" id="IPR041673">
    <property type="entry name" value="TetR_C_23"/>
</dbReference>
<reference evidence="4 5" key="1">
    <citation type="submission" date="2021-06" db="EMBL/GenBank/DDBJ databases">
        <title>Genome-based taxonomic framework of Microbacterium strains isolated from marine environment, the description of four new species and reclassification of four preexisting species.</title>
        <authorList>
            <person name="Lee S.D."/>
            <person name="Kim S.-M."/>
            <person name="Byeon Y.-S."/>
            <person name="Yang H.L."/>
            <person name="Kim I.S."/>
        </authorList>
    </citation>
    <scope>NUCLEOTIDE SEQUENCE [LARGE SCALE GENOMIC DNA]</scope>
    <source>
        <strain evidence="4 5">SSW1-49</strain>
    </source>
</reference>
<name>A0ABT0FFP6_9MICO</name>